<sequence length="255" mass="28813">MTRPPSVLALWSAPRSRSTAFLRMMVERGDHTVLHEPFSHLLDFGHATVGEREVRSEDELIAAIRRQAAKGPVFFKDTTDFRYEGLLADTAFLREATHTFIVRHPAPVIASHYALNPDVGRDDIGFGRLAEIYDAVHAATGTEPVVISSEELVADPATTVRAYCDAVGLRFAPAAMSWQAGLLPQWQRTSRWHEHTSRTTGFADVGTSYPDTVDNHPLLRDFFQYHLPYYQKLYERRLTPKNGNTVHDQRKAVEK</sequence>
<protein>
    <submittedName>
        <fullName evidence="1">Sulfotransferase family protein</fullName>
    </submittedName>
</protein>
<organism evidence="1 2">
    <name type="scientific">Streptomyces luomodiensis</name>
    <dbReference type="NCBI Taxonomy" id="3026192"/>
    <lineage>
        <taxon>Bacteria</taxon>
        <taxon>Bacillati</taxon>
        <taxon>Actinomycetota</taxon>
        <taxon>Actinomycetes</taxon>
        <taxon>Kitasatosporales</taxon>
        <taxon>Streptomycetaceae</taxon>
        <taxon>Streptomyces</taxon>
    </lineage>
</organism>
<gene>
    <name evidence="1" type="ORF">PS467_34295</name>
</gene>
<reference evidence="1 2" key="1">
    <citation type="submission" date="2023-02" db="EMBL/GenBank/DDBJ databases">
        <title>Streptomyces sp. SCA4-21 with antifungal activity against Fusarium oxysporum f. sp. cubense, Streptomyces sp. SCA2-17 with antifungal activity against Fusarium oxysporum f. sp. cubense.</title>
        <authorList>
            <person name="Qi D."/>
        </authorList>
    </citation>
    <scope>NUCLEOTIDE SEQUENCE [LARGE SCALE GENOMIC DNA]</scope>
    <source>
        <strain evidence="1 2">SCA4-21</strain>
    </source>
</reference>
<dbReference type="Pfam" id="PF19798">
    <property type="entry name" value="Sulfotransfer_5"/>
    <property type="match status" value="1"/>
</dbReference>
<dbReference type="Proteomes" id="UP001305606">
    <property type="component" value="Chromosome"/>
</dbReference>
<name>A0ABY9V5E9_9ACTN</name>
<dbReference type="SUPFAM" id="SSF52540">
    <property type="entry name" value="P-loop containing nucleoside triphosphate hydrolases"/>
    <property type="match status" value="1"/>
</dbReference>
<accession>A0ABY9V5E9</accession>
<keyword evidence="2" id="KW-1185">Reference proteome</keyword>
<evidence type="ECO:0000313" key="2">
    <source>
        <dbReference type="Proteomes" id="UP001305606"/>
    </source>
</evidence>
<dbReference type="InterPro" id="IPR053226">
    <property type="entry name" value="Pyrrolopyrazine_biosynth_F"/>
</dbReference>
<dbReference type="PANTHER" id="PTHR48419">
    <property type="entry name" value="SULFOTRANSFERASE DOMAIN-CONTAINING PROTEIN"/>
    <property type="match status" value="1"/>
</dbReference>
<proteinExistence type="predicted"/>
<dbReference type="Gene3D" id="3.40.50.300">
    <property type="entry name" value="P-loop containing nucleotide triphosphate hydrolases"/>
    <property type="match status" value="1"/>
</dbReference>
<dbReference type="InterPro" id="IPR027417">
    <property type="entry name" value="P-loop_NTPase"/>
</dbReference>
<evidence type="ECO:0000313" key="1">
    <source>
        <dbReference type="EMBL" id="WNF00034.1"/>
    </source>
</evidence>
<dbReference type="PANTHER" id="PTHR48419:SF1">
    <property type="entry name" value="SULFOTRANSFERASE DOMAIN-CONTAINING PROTEIN"/>
    <property type="match status" value="1"/>
</dbReference>
<dbReference type="EMBL" id="CP117522">
    <property type="protein sequence ID" value="WNF00034.1"/>
    <property type="molecule type" value="Genomic_DNA"/>
</dbReference>
<dbReference type="RefSeq" id="WP_311038465.1">
    <property type="nucleotide sequence ID" value="NZ_CP117522.1"/>
</dbReference>